<evidence type="ECO:0000313" key="8">
    <source>
        <dbReference type="Proteomes" id="UP000030302"/>
    </source>
</evidence>
<feature type="domain" description="Sodium/calcium exchanger membrane region" evidence="6">
    <location>
        <begin position="38"/>
        <end position="190"/>
    </location>
</feature>
<feature type="transmembrane region" description="Helical" evidence="5">
    <location>
        <begin position="345"/>
        <end position="364"/>
    </location>
</feature>
<keyword evidence="2 5" id="KW-0812">Transmembrane</keyword>
<feature type="domain" description="Sodium/calcium exchanger membrane region" evidence="6">
    <location>
        <begin position="221"/>
        <end position="363"/>
    </location>
</feature>
<dbReference type="InterPro" id="IPR052946">
    <property type="entry name" value="Alkaline_pH_Ca-Antiporter"/>
</dbReference>
<gene>
    <name evidence="7" type="ORF">LT85_1743</name>
</gene>
<name>A0A0A1F8R4_9BURK</name>
<dbReference type="GO" id="GO:0005886">
    <property type="term" value="C:plasma membrane"/>
    <property type="evidence" value="ECO:0007669"/>
    <property type="project" value="TreeGrafter"/>
</dbReference>
<feature type="transmembrane region" description="Helical" evidence="5">
    <location>
        <begin position="217"/>
        <end position="236"/>
    </location>
</feature>
<sequence length="365" mass="37398">MSNRLMKISPALPIWSIAAPIAGWLLLGGASFNFGGFYTLLLVAGLLGSVLAAVYHAEVVAHKVGEPYGTLVLALAVTLIEVALIVSLMLAGGEETTGLARDTVFAAIMIILNGIVGICLLVGASHHKEQSFGLLGVSASLATLAAIAVLTLVLPNYTSSALGPFYSKSQLAFIAIISLILYGTFVLVQTVRHRDYFLPQEAVADEDVHAPPPSGKVAAVSAGLLLVCLGAVVLLAKSLAPALETAVASIGAPKTLVGIIIAAVVLLPEGLAAVRAARANRLQTSLNLALGSALASIGLTIPAVAIVSLTTGLTLSLGLDIKSTVLLLLSFIVATLSLGTGRTTVMQGTVHLVIFAVYLFTTIVP</sequence>
<keyword evidence="4 5" id="KW-0472">Membrane</keyword>
<dbReference type="EMBL" id="CP009962">
    <property type="protein sequence ID" value="AIY40901.1"/>
    <property type="molecule type" value="Genomic_DNA"/>
</dbReference>
<proteinExistence type="predicted"/>
<dbReference type="GO" id="GO:0015386">
    <property type="term" value="F:potassium:proton antiporter activity"/>
    <property type="evidence" value="ECO:0007669"/>
    <property type="project" value="TreeGrafter"/>
</dbReference>
<feature type="transmembrane region" description="Helical" evidence="5">
    <location>
        <begin position="12"/>
        <end position="30"/>
    </location>
</feature>
<dbReference type="Proteomes" id="UP000030302">
    <property type="component" value="Chromosome"/>
</dbReference>
<evidence type="ECO:0000256" key="2">
    <source>
        <dbReference type="ARBA" id="ARBA00022692"/>
    </source>
</evidence>
<dbReference type="AlphaFoldDB" id="A0A0A1F8R4"/>
<evidence type="ECO:0000256" key="4">
    <source>
        <dbReference type="ARBA" id="ARBA00023136"/>
    </source>
</evidence>
<evidence type="ECO:0000259" key="6">
    <source>
        <dbReference type="Pfam" id="PF01699"/>
    </source>
</evidence>
<protein>
    <submittedName>
        <fullName evidence="7">Calcium/proton antiporter</fullName>
    </submittedName>
</protein>
<evidence type="ECO:0000256" key="5">
    <source>
        <dbReference type="SAM" id="Phobius"/>
    </source>
</evidence>
<dbReference type="KEGG" id="care:LT85_1743"/>
<keyword evidence="8" id="KW-1185">Reference proteome</keyword>
<feature type="transmembrane region" description="Helical" evidence="5">
    <location>
        <begin position="286"/>
        <end position="309"/>
    </location>
</feature>
<keyword evidence="3 5" id="KW-1133">Transmembrane helix</keyword>
<dbReference type="GO" id="GO:0015385">
    <property type="term" value="F:sodium:proton antiporter activity"/>
    <property type="evidence" value="ECO:0007669"/>
    <property type="project" value="TreeGrafter"/>
</dbReference>
<evidence type="ECO:0000256" key="1">
    <source>
        <dbReference type="ARBA" id="ARBA00004141"/>
    </source>
</evidence>
<organism evidence="7 8">
    <name type="scientific">Collimonas arenae</name>
    <dbReference type="NCBI Taxonomy" id="279058"/>
    <lineage>
        <taxon>Bacteria</taxon>
        <taxon>Pseudomonadati</taxon>
        <taxon>Pseudomonadota</taxon>
        <taxon>Betaproteobacteria</taxon>
        <taxon>Burkholderiales</taxon>
        <taxon>Oxalobacteraceae</taxon>
        <taxon>Collimonas</taxon>
    </lineage>
</organism>
<dbReference type="PANTHER" id="PTHR37958:SF1">
    <property type="entry name" value="SODIUM-POTASSIUM_PROTON ANTIPORTER CHAA"/>
    <property type="match status" value="1"/>
</dbReference>
<reference evidence="8" key="1">
    <citation type="journal article" date="2014" name="Soil Biol. Biochem.">
        <title>Structure and function of bacterial communities in ageing soils: Insights from the Mendocino ecological staircase.</title>
        <authorList>
            <person name="Uroz S."/>
            <person name="Tech J.J."/>
            <person name="Sawaya N.A."/>
            <person name="Frey-Klett P."/>
            <person name="Leveau J.H.J."/>
        </authorList>
    </citation>
    <scope>NUCLEOTIDE SEQUENCE [LARGE SCALE GENOMIC DNA]</scope>
    <source>
        <strain evidence="8">Cal35</strain>
    </source>
</reference>
<comment type="subcellular location">
    <subcellularLocation>
        <location evidence="1">Membrane</location>
        <topology evidence="1">Multi-pass membrane protein</topology>
    </subcellularLocation>
</comment>
<evidence type="ECO:0000313" key="7">
    <source>
        <dbReference type="EMBL" id="AIY40901.1"/>
    </source>
</evidence>
<dbReference type="PANTHER" id="PTHR37958">
    <property type="entry name" value="SODIUM-POTASSIUM/PROTON ANTIPORTER CHAA"/>
    <property type="match status" value="1"/>
</dbReference>
<feature type="transmembrane region" description="Helical" evidence="5">
    <location>
        <begin position="134"/>
        <end position="157"/>
    </location>
</feature>
<feature type="transmembrane region" description="Helical" evidence="5">
    <location>
        <begin position="103"/>
        <end position="122"/>
    </location>
</feature>
<dbReference type="HOGENOM" id="CLU_050648_0_0_4"/>
<feature type="transmembrane region" description="Helical" evidence="5">
    <location>
        <begin position="321"/>
        <end position="338"/>
    </location>
</feature>
<feature type="transmembrane region" description="Helical" evidence="5">
    <location>
        <begin position="36"/>
        <end position="56"/>
    </location>
</feature>
<dbReference type="InterPro" id="IPR004837">
    <property type="entry name" value="NaCa_Exmemb"/>
</dbReference>
<feature type="transmembrane region" description="Helical" evidence="5">
    <location>
        <begin position="169"/>
        <end position="188"/>
    </location>
</feature>
<dbReference type="Pfam" id="PF01699">
    <property type="entry name" value="Na_Ca_ex"/>
    <property type="match status" value="2"/>
</dbReference>
<dbReference type="STRING" id="279058.LT85_1743"/>
<feature type="transmembrane region" description="Helical" evidence="5">
    <location>
        <begin position="256"/>
        <end position="274"/>
    </location>
</feature>
<accession>A0A0A1F8R4</accession>
<feature type="transmembrane region" description="Helical" evidence="5">
    <location>
        <begin position="68"/>
        <end position="91"/>
    </location>
</feature>
<evidence type="ECO:0000256" key="3">
    <source>
        <dbReference type="ARBA" id="ARBA00022989"/>
    </source>
</evidence>